<dbReference type="EC" id="2.7.13.3" evidence="3"/>
<dbReference type="Gene3D" id="3.30.565.10">
    <property type="entry name" value="Histidine kinase-like ATPase, C-terminal domain"/>
    <property type="match status" value="1"/>
</dbReference>
<dbReference type="SUPFAM" id="SSF158472">
    <property type="entry name" value="HAMP domain-like"/>
    <property type="match status" value="1"/>
</dbReference>
<dbReference type="InterPro" id="IPR003661">
    <property type="entry name" value="HisK_dim/P_dom"/>
</dbReference>
<dbReference type="Gene3D" id="6.10.340.10">
    <property type="match status" value="1"/>
</dbReference>
<dbReference type="InterPro" id="IPR003660">
    <property type="entry name" value="HAMP_dom"/>
</dbReference>
<dbReference type="EMBL" id="JBHRXV010000001">
    <property type="protein sequence ID" value="MFC3711488.1"/>
    <property type="molecule type" value="Genomic_DNA"/>
</dbReference>
<dbReference type="PANTHER" id="PTHR45436:SF5">
    <property type="entry name" value="SENSOR HISTIDINE KINASE TRCS"/>
    <property type="match status" value="1"/>
</dbReference>
<feature type="transmembrane region" description="Helical" evidence="11">
    <location>
        <begin position="225"/>
        <end position="246"/>
    </location>
</feature>
<dbReference type="SMART" id="SM00304">
    <property type="entry name" value="HAMP"/>
    <property type="match status" value="1"/>
</dbReference>
<dbReference type="SUPFAM" id="SSF47384">
    <property type="entry name" value="Homodimeric domain of signal transducing histidine kinase"/>
    <property type="match status" value="1"/>
</dbReference>
<evidence type="ECO:0000256" key="2">
    <source>
        <dbReference type="ARBA" id="ARBA00004370"/>
    </source>
</evidence>
<dbReference type="Pfam" id="PF00672">
    <property type="entry name" value="HAMP"/>
    <property type="match status" value="1"/>
</dbReference>
<keyword evidence="5" id="KW-0808">Transferase</keyword>
<evidence type="ECO:0000256" key="9">
    <source>
        <dbReference type="ARBA" id="ARBA00023012"/>
    </source>
</evidence>
<dbReference type="PROSITE" id="PS50109">
    <property type="entry name" value="HIS_KIN"/>
    <property type="match status" value="1"/>
</dbReference>
<dbReference type="SMART" id="SM00387">
    <property type="entry name" value="HATPase_c"/>
    <property type="match status" value="1"/>
</dbReference>
<feature type="domain" description="Histidine kinase" evidence="12">
    <location>
        <begin position="310"/>
        <end position="531"/>
    </location>
</feature>
<evidence type="ECO:0000256" key="11">
    <source>
        <dbReference type="SAM" id="Phobius"/>
    </source>
</evidence>
<keyword evidence="10 11" id="KW-0472">Membrane</keyword>
<proteinExistence type="predicted"/>
<dbReference type="Pfam" id="PF00512">
    <property type="entry name" value="HisKA"/>
    <property type="match status" value="1"/>
</dbReference>
<keyword evidence="14" id="KW-0067">ATP-binding</keyword>
<comment type="caution">
    <text evidence="14">The sequence shown here is derived from an EMBL/GenBank/DDBJ whole genome shotgun (WGS) entry which is preliminary data.</text>
</comment>
<dbReference type="GO" id="GO:0005524">
    <property type="term" value="F:ATP binding"/>
    <property type="evidence" value="ECO:0007669"/>
    <property type="project" value="UniProtKB-KW"/>
</dbReference>
<evidence type="ECO:0000259" key="13">
    <source>
        <dbReference type="PROSITE" id="PS50885"/>
    </source>
</evidence>
<keyword evidence="15" id="KW-1185">Reference proteome</keyword>
<evidence type="ECO:0000256" key="7">
    <source>
        <dbReference type="ARBA" id="ARBA00022777"/>
    </source>
</evidence>
<evidence type="ECO:0000256" key="6">
    <source>
        <dbReference type="ARBA" id="ARBA00022692"/>
    </source>
</evidence>
<dbReference type="Proteomes" id="UP001595615">
    <property type="component" value="Unassembled WGS sequence"/>
</dbReference>
<comment type="catalytic activity">
    <reaction evidence="1">
        <text>ATP + protein L-histidine = ADP + protein N-phospho-L-histidine.</text>
        <dbReference type="EC" id="2.7.13.3"/>
    </reaction>
</comment>
<dbReference type="CDD" id="cd06225">
    <property type="entry name" value="HAMP"/>
    <property type="match status" value="1"/>
</dbReference>
<feature type="domain" description="HAMP" evidence="13">
    <location>
        <begin position="247"/>
        <end position="302"/>
    </location>
</feature>
<keyword evidence="8 11" id="KW-1133">Transmembrane helix</keyword>
<keyword evidence="9" id="KW-0902">Two-component regulatory system</keyword>
<dbReference type="InterPro" id="IPR004358">
    <property type="entry name" value="Sig_transdc_His_kin-like_C"/>
</dbReference>
<gene>
    <name evidence="14" type="ORF">ACFOMD_02830</name>
</gene>
<protein>
    <recommendedName>
        <fullName evidence="3">histidine kinase</fullName>
        <ecNumber evidence="3">2.7.13.3</ecNumber>
    </recommendedName>
</protein>
<keyword evidence="14" id="KW-0547">Nucleotide-binding</keyword>
<evidence type="ECO:0000256" key="8">
    <source>
        <dbReference type="ARBA" id="ARBA00022989"/>
    </source>
</evidence>
<feature type="transmembrane region" description="Helical" evidence="11">
    <location>
        <begin position="29"/>
        <end position="47"/>
    </location>
</feature>
<reference evidence="15" key="1">
    <citation type="journal article" date="2019" name="Int. J. Syst. Evol. Microbiol.">
        <title>The Global Catalogue of Microorganisms (GCM) 10K type strain sequencing project: providing services to taxonomists for standard genome sequencing and annotation.</title>
        <authorList>
            <consortium name="The Broad Institute Genomics Platform"/>
            <consortium name="The Broad Institute Genome Sequencing Center for Infectious Disease"/>
            <person name="Wu L."/>
            <person name="Ma J."/>
        </authorList>
    </citation>
    <scope>NUCLEOTIDE SEQUENCE [LARGE SCALE GENOMIC DNA]</scope>
    <source>
        <strain evidence="15">KCTC 42644</strain>
    </source>
</reference>
<dbReference type="InterPro" id="IPR025908">
    <property type="entry name" value="Sensor_TM1"/>
</dbReference>
<evidence type="ECO:0000256" key="10">
    <source>
        <dbReference type="ARBA" id="ARBA00023136"/>
    </source>
</evidence>
<dbReference type="CDD" id="cd00082">
    <property type="entry name" value="HisKA"/>
    <property type="match status" value="1"/>
</dbReference>
<evidence type="ECO:0000256" key="1">
    <source>
        <dbReference type="ARBA" id="ARBA00000085"/>
    </source>
</evidence>
<evidence type="ECO:0000256" key="3">
    <source>
        <dbReference type="ARBA" id="ARBA00012438"/>
    </source>
</evidence>
<keyword evidence="6 11" id="KW-0812">Transmembrane</keyword>
<dbReference type="InterPro" id="IPR036097">
    <property type="entry name" value="HisK_dim/P_sf"/>
</dbReference>
<dbReference type="PRINTS" id="PR00344">
    <property type="entry name" value="BCTRLSENSOR"/>
</dbReference>
<dbReference type="InterPro" id="IPR005467">
    <property type="entry name" value="His_kinase_dom"/>
</dbReference>
<accession>A0ABV7X8R5</accession>
<evidence type="ECO:0000313" key="14">
    <source>
        <dbReference type="EMBL" id="MFC3711488.1"/>
    </source>
</evidence>
<dbReference type="SMART" id="SM00388">
    <property type="entry name" value="HisKA"/>
    <property type="match status" value="1"/>
</dbReference>
<dbReference type="Gene3D" id="1.10.287.130">
    <property type="match status" value="1"/>
</dbReference>
<evidence type="ECO:0000256" key="4">
    <source>
        <dbReference type="ARBA" id="ARBA00022553"/>
    </source>
</evidence>
<dbReference type="InterPro" id="IPR003594">
    <property type="entry name" value="HATPase_dom"/>
</dbReference>
<keyword evidence="4" id="KW-0597">Phosphoprotein</keyword>
<dbReference type="SUPFAM" id="SSF55874">
    <property type="entry name" value="ATPase domain of HSP90 chaperone/DNA topoisomerase II/histidine kinase"/>
    <property type="match status" value="1"/>
</dbReference>
<dbReference type="PROSITE" id="PS50885">
    <property type="entry name" value="HAMP"/>
    <property type="match status" value="1"/>
</dbReference>
<dbReference type="PANTHER" id="PTHR45436">
    <property type="entry name" value="SENSOR HISTIDINE KINASE YKOH"/>
    <property type="match status" value="1"/>
</dbReference>
<keyword evidence="7" id="KW-0418">Kinase</keyword>
<evidence type="ECO:0000259" key="12">
    <source>
        <dbReference type="PROSITE" id="PS50109"/>
    </source>
</evidence>
<evidence type="ECO:0000313" key="15">
    <source>
        <dbReference type="Proteomes" id="UP001595615"/>
    </source>
</evidence>
<name>A0ABV7X8R5_9SPHN</name>
<comment type="subcellular location">
    <subcellularLocation>
        <location evidence="2">Membrane</location>
    </subcellularLocation>
</comment>
<organism evidence="14 15">
    <name type="scientific">Sphingoaurantiacus capsulatus</name>
    <dbReference type="NCBI Taxonomy" id="1771310"/>
    <lineage>
        <taxon>Bacteria</taxon>
        <taxon>Pseudomonadati</taxon>
        <taxon>Pseudomonadota</taxon>
        <taxon>Alphaproteobacteria</taxon>
        <taxon>Sphingomonadales</taxon>
        <taxon>Sphingosinicellaceae</taxon>
        <taxon>Sphingoaurantiacus</taxon>
    </lineage>
</organism>
<sequence length="531" mass="57954">MASATDSPRNSPEPDRLTWSKRFSLTQRILAVNLFALIALAGGVFYLDSFRDRLLEQRQGQARVGAVMMADALSVAERRGLPGEFEALAARLGQSTGARIRIYREDGRLILDSWTRTGPTFRLRDPAQEPWRKDAARFLDKIIEFFGSAPRYDAYVEPVTDARAAWPEAEAAAGVGPHTAFAALRRAPDRTVIVNAAAPVAGTGDVLMVTLDTRDITRVVRSERLTFFLIFLGVLALSLLLSSFLARTIVRPLRRLSIAAQRVKLGRAREVTVPRFAKRRDEIGALGRAVADMTQALRHRMDATESFAADVAHEIKNPLASLRSAVDTLGAVKDPALQAQLLDVIRDDVLRIDRLITDIAEVSRLDAQLARTRFEPVDVGQMAATLVRIAERAGLPRGVKIAYARPEPGTAIATGDESRLSQVVRNLLDNAISFTPDNGVVLITVMRAGDKVMMRIDDDGPGIPAGMHEHIFKRFYSERPESESFGKHSGLGLAIAGAIVHAHDGSITALNREQDGVIAGARFVVTIPAAP</sequence>
<dbReference type="Pfam" id="PF02518">
    <property type="entry name" value="HATPase_c"/>
    <property type="match status" value="1"/>
</dbReference>
<evidence type="ECO:0000256" key="5">
    <source>
        <dbReference type="ARBA" id="ARBA00022679"/>
    </source>
</evidence>
<dbReference type="Pfam" id="PF13755">
    <property type="entry name" value="Sensor_TM1"/>
    <property type="match status" value="1"/>
</dbReference>
<dbReference type="InterPro" id="IPR050428">
    <property type="entry name" value="TCS_sensor_his_kinase"/>
</dbReference>
<dbReference type="InterPro" id="IPR036890">
    <property type="entry name" value="HATPase_C_sf"/>
</dbReference>
<dbReference type="RefSeq" id="WP_380856486.1">
    <property type="nucleotide sequence ID" value="NZ_JBHRXV010000001.1"/>
</dbReference>